<keyword evidence="4 5" id="KW-0560">Oxidoreductase</keyword>
<dbReference type="Gene3D" id="3.90.420.10">
    <property type="entry name" value="Oxidoreductase, molybdopterin-binding domain"/>
    <property type="match status" value="1"/>
</dbReference>
<evidence type="ECO:0000313" key="7">
    <source>
        <dbReference type="EMBL" id="ABK44985.1"/>
    </source>
</evidence>
<dbReference type="AlphaFoldDB" id="A0LAJ2"/>
<feature type="domain" description="Oxidoreductase molybdopterin-binding" evidence="6">
    <location>
        <begin position="101"/>
        <end position="255"/>
    </location>
</feature>
<dbReference type="GO" id="GO:0046872">
    <property type="term" value="F:metal ion binding"/>
    <property type="evidence" value="ECO:0007669"/>
    <property type="project" value="UniProtKB-KW"/>
</dbReference>
<keyword evidence="1 5" id="KW-0500">Molybdenum</keyword>
<evidence type="ECO:0000256" key="1">
    <source>
        <dbReference type="ARBA" id="ARBA00022505"/>
    </source>
</evidence>
<comment type="subcellular location">
    <subcellularLocation>
        <location evidence="5">Periplasm</location>
    </subcellularLocation>
    <text evidence="5">Is attached to the inner membrane when interacting with the MsrQ subunit.</text>
</comment>
<dbReference type="InterPro" id="IPR000572">
    <property type="entry name" value="OxRdtase_Mopterin-bd_dom"/>
</dbReference>
<dbReference type="STRING" id="156889.Mmc1_2485"/>
<dbReference type="HAMAP" id="MF_01206">
    <property type="entry name" value="MsrP"/>
    <property type="match status" value="1"/>
</dbReference>
<gene>
    <name evidence="5" type="primary">msrP</name>
    <name evidence="7" type="ordered locus">Mmc1_2485</name>
</gene>
<comment type="caution">
    <text evidence="5">Lacks conserved residue(s) required for the propagation of feature annotation.</text>
</comment>
<feature type="binding site" evidence="5">
    <location>
        <position position="138"/>
    </location>
    <ligand>
        <name>Mo-molybdopterin</name>
        <dbReference type="ChEBI" id="CHEBI:71302"/>
    </ligand>
    <ligandPart>
        <name>Mo</name>
        <dbReference type="ChEBI" id="CHEBI:28685"/>
    </ligandPart>
</feature>
<keyword evidence="8" id="KW-1185">Reference proteome</keyword>
<evidence type="ECO:0000256" key="4">
    <source>
        <dbReference type="ARBA" id="ARBA00023002"/>
    </source>
</evidence>
<feature type="binding site" evidence="5">
    <location>
        <begin position="237"/>
        <end position="239"/>
    </location>
    <ligand>
        <name>Mo-molybdopterin</name>
        <dbReference type="ChEBI" id="CHEBI:71302"/>
    </ligand>
</feature>
<evidence type="ECO:0000256" key="2">
    <source>
        <dbReference type="ARBA" id="ARBA00022723"/>
    </source>
</evidence>
<feature type="binding site" evidence="5">
    <location>
        <position position="221"/>
    </location>
    <ligand>
        <name>Mo-molybdopterin</name>
        <dbReference type="ChEBI" id="CHEBI:71302"/>
    </ligand>
</feature>
<dbReference type="GO" id="GO:0043546">
    <property type="term" value="F:molybdopterin cofactor binding"/>
    <property type="evidence" value="ECO:0007669"/>
    <property type="project" value="UniProtKB-UniRule"/>
</dbReference>
<dbReference type="InterPro" id="IPR036374">
    <property type="entry name" value="OxRdtase_Mopterin-bd_sf"/>
</dbReference>
<dbReference type="EMBL" id="CP000471">
    <property type="protein sequence ID" value="ABK44985.1"/>
    <property type="molecule type" value="Genomic_DNA"/>
</dbReference>
<dbReference type="PANTHER" id="PTHR43032:SF3">
    <property type="entry name" value="PROTEIN-METHIONINE-SULFOXIDE REDUCTASE CATALYTIC SUBUNIT MSRP"/>
    <property type="match status" value="1"/>
</dbReference>
<dbReference type="RefSeq" id="WP_011714104.1">
    <property type="nucleotide sequence ID" value="NC_008576.1"/>
</dbReference>
<comment type="PTM">
    <text evidence="5">Predicted to be exported by the Tat system. The position of the signal peptide cleavage has not been experimentally proven.</text>
</comment>
<comment type="catalytic activity">
    <reaction evidence="5">
        <text>L-methionyl-[protein] + a quinone + H2O = L-methionyl-(S)-S-oxide-[protein] + a quinol</text>
        <dbReference type="Rhea" id="RHEA:51292"/>
        <dbReference type="Rhea" id="RHEA-COMP:12313"/>
        <dbReference type="Rhea" id="RHEA-COMP:12315"/>
        <dbReference type="ChEBI" id="CHEBI:15377"/>
        <dbReference type="ChEBI" id="CHEBI:16044"/>
        <dbReference type="ChEBI" id="CHEBI:24646"/>
        <dbReference type="ChEBI" id="CHEBI:44120"/>
        <dbReference type="ChEBI" id="CHEBI:132124"/>
    </reaction>
</comment>
<reference evidence="8" key="1">
    <citation type="journal article" date="2009" name="Appl. Environ. Microbiol.">
        <title>Complete genome sequence of the chemolithoautotrophic marine magnetotactic coccus strain MC-1.</title>
        <authorList>
            <person name="Schubbe S."/>
            <person name="Williams T.J."/>
            <person name="Xie G."/>
            <person name="Kiss H.E."/>
            <person name="Brettin T.S."/>
            <person name="Martinez D."/>
            <person name="Ross C.A."/>
            <person name="Schuler D."/>
            <person name="Cox B.L."/>
            <person name="Nealson K.H."/>
            <person name="Bazylinski D.A."/>
        </authorList>
    </citation>
    <scope>NUCLEOTIDE SEQUENCE [LARGE SCALE GENOMIC DNA]</scope>
    <source>
        <strain evidence="8">ATCC BAA-1437 / JCM 17883 / MC-1</strain>
    </source>
</reference>
<dbReference type="InterPro" id="IPR019546">
    <property type="entry name" value="TAT_signal_bac_arc"/>
</dbReference>
<dbReference type="PANTHER" id="PTHR43032">
    <property type="entry name" value="PROTEIN-METHIONINE-SULFOXIDE REDUCTASE"/>
    <property type="match status" value="1"/>
</dbReference>
<dbReference type="KEGG" id="mgm:Mmc1_2485"/>
<evidence type="ECO:0000313" key="8">
    <source>
        <dbReference type="Proteomes" id="UP000002586"/>
    </source>
</evidence>
<dbReference type="HOGENOM" id="CLU_045520_0_0_5"/>
<reference evidence="7 8" key="2">
    <citation type="journal article" date="2012" name="Int. J. Syst. Evol. Microbiol.">
        <title>Magnetococcus marinus gen. nov., sp. nov., a marine, magnetotactic bacterium that represents a novel lineage (Magnetococcaceae fam. nov.; Magnetococcales ord. nov.) at the base of the Alphaproteobacteria.</title>
        <authorList>
            <person name="Bazylinski D.A."/>
            <person name="Williams T.J."/>
            <person name="Lefevre C.T."/>
            <person name="Berg R.J."/>
            <person name="Zhang C.L."/>
            <person name="Bowser S.S."/>
            <person name="Dean A.J."/>
            <person name="Beveridge T.J."/>
        </authorList>
    </citation>
    <scope>NUCLEOTIDE SEQUENCE [LARGE SCALE GENOMIC DNA]</scope>
    <source>
        <strain evidence="8">ATCC BAA-1437 / JCM 17883 / MC-1</strain>
    </source>
</reference>
<comment type="function">
    <text evidence="5">Part of the MsrPQ system that repairs oxidized periplasmic proteins containing methionine sulfoxide residues (Met-O), using respiratory chain electrons. Thus protects these proteins from oxidative-stress damage caused by reactive species of oxygen and chlorine generated by the host defense mechanisms. MsrPQ is essential for the maintenance of envelope integrity under bleach stress, rescuing a wide series of structurally unrelated periplasmic proteins from methionine oxidation. The catalytic subunit MsrP is non-stereospecific, being able to reduce both (R-) and (S-) diastereoisomers of methionine sulfoxide.</text>
</comment>
<feature type="binding site" evidence="5">
    <location>
        <position position="173"/>
    </location>
    <ligand>
        <name>Mo-molybdopterin</name>
        <dbReference type="ChEBI" id="CHEBI:71302"/>
    </ligand>
</feature>
<dbReference type="NCBIfam" id="TIGR01409">
    <property type="entry name" value="TAT_signal_seq"/>
    <property type="match status" value="1"/>
</dbReference>
<dbReference type="OrthoDB" id="9795587at2"/>
<organism evidence="7 8">
    <name type="scientific">Magnetococcus marinus (strain ATCC BAA-1437 / JCM 17883 / MC-1)</name>
    <dbReference type="NCBI Taxonomy" id="156889"/>
    <lineage>
        <taxon>Bacteria</taxon>
        <taxon>Pseudomonadati</taxon>
        <taxon>Pseudomonadota</taxon>
        <taxon>Magnetococcia</taxon>
        <taxon>Magnetococcales</taxon>
        <taxon>Magnetococcaceae</taxon>
        <taxon>Magnetococcus</taxon>
    </lineage>
</organism>
<comment type="cofactor">
    <cofactor evidence="5">
        <name>Mo-molybdopterin</name>
        <dbReference type="ChEBI" id="CHEBI:71302"/>
    </cofactor>
    <text evidence="5">Binds 1 Mo-molybdopterin (Mo-MPT) cofactor per subunit.</text>
</comment>
<protein>
    <recommendedName>
        <fullName evidence="5">Protein-methionine-sulfoxide reductase catalytic subunit MsrP</fullName>
        <ecNumber evidence="5">1.8.5.-</ecNumber>
    </recommendedName>
</protein>
<sequence length="317" mass="35884" precursor="true">MANKSWQADLKDRDVTDPQLYLNRRRFIKGSAASVAALTLGASPTWASPSPTGKPLQHDKNAAFAPDEALTPYQDVSDYCNFYELGTGKGDPAKHAHWLRSDPWSVTIEGEVAKPGTLSLEALLKPHPLEERIYRLRCVEAWSMVVPWLGFPLADLLKRFEPTSRAKYVAFETLYDPTTLKGQKHDIIHWPYAEGLRMDEAMNPLSLMAVGLYGHALPNQNGAPLRLVVPWKYGFKSIKSIVTIRLTEEQPPTAWNRHAPQEYGFYANVNPDVDHPRWSQAKERRIGEFFKRKTLPFNGYGDYVAGLYQGMDLSVHF</sequence>
<accession>A0LAJ2</accession>
<keyword evidence="5" id="KW-0574">Periplasm</keyword>
<comment type="subunit">
    <text evidence="5">Heterodimer of a catalytic subunit (MsrP) and a heme-binding subunit (MsrQ).</text>
</comment>
<evidence type="ECO:0000256" key="5">
    <source>
        <dbReference type="HAMAP-Rule" id="MF_01206"/>
    </source>
</evidence>
<dbReference type="NCBIfam" id="NF003767">
    <property type="entry name" value="PRK05363.1"/>
    <property type="match status" value="1"/>
</dbReference>
<dbReference type="InterPro" id="IPR006311">
    <property type="entry name" value="TAT_signal"/>
</dbReference>
<dbReference type="EC" id="1.8.5.-" evidence="5"/>
<evidence type="ECO:0000256" key="3">
    <source>
        <dbReference type="ARBA" id="ARBA00022729"/>
    </source>
</evidence>
<evidence type="ECO:0000259" key="6">
    <source>
        <dbReference type="Pfam" id="PF00174"/>
    </source>
</evidence>
<dbReference type="Proteomes" id="UP000002586">
    <property type="component" value="Chromosome"/>
</dbReference>
<keyword evidence="3 5" id="KW-0732">Signal</keyword>
<dbReference type="GO" id="GO:0016672">
    <property type="term" value="F:oxidoreductase activity, acting on a sulfur group of donors, quinone or similar compound as acceptor"/>
    <property type="evidence" value="ECO:0007669"/>
    <property type="project" value="UniProtKB-UniRule"/>
</dbReference>
<dbReference type="eggNOG" id="COG2041">
    <property type="taxonomic scope" value="Bacteria"/>
</dbReference>
<dbReference type="Pfam" id="PF00174">
    <property type="entry name" value="Oxidored_molyb"/>
    <property type="match status" value="1"/>
</dbReference>
<dbReference type="SUPFAM" id="SSF56524">
    <property type="entry name" value="Oxidoreductase molybdopterin-binding domain"/>
    <property type="match status" value="1"/>
</dbReference>
<feature type="binding site" evidence="5">
    <location>
        <position position="226"/>
    </location>
    <ligand>
        <name>Mo-molybdopterin</name>
        <dbReference type="ChEBI" id="CHEBI:71302"/>
    </ligand>
</feature>
<keyword evidence="2 5" id="KW-0479">Metal-binding</keyword>
<comment type="catalytic activity">
    <reaction evidence="5">
        <text>L-methionyl-[protein] + a quinone + H2O = L-methionyl-(R)-S-oxide-[protein] + a quinol</text>
        <dbReference type="Rhea" id="RHEA:51296"/>
        <dbReference type="Rhea" id="RHEA-COMP:12313"/>
        <dbReference type="Rhea" id="RHEA-COMP:12314"/>
        <dbReference type="ChEBI" id="CHEBI:15377"/>
        <dbReference type="ChEBI" id="CHEBI:16044"/>
        <dbReference type="ChEBI" id="CHEBI:24646"/>
        <dbReference type="ChEBI" id="CHEBI:45764"/>
        <dbReference type="ChEBI" id="CHEBI:132124"/>
    </reaction>
</comment>
<comment type="similarity">
    <text evidence="5">Belongs to the MsrP family.</text>
</comment>
<dbReference type="GO" id="GO:0030091">
    <property type="term" value="P:protein repair"/>
    <property type="evidence" value="ECO:0007669"/>
    <property type="project" value="UniProtKB-UniRule"/>
</dbReference>
<dbReference type="GO" id="GO:0042597">
    <property type="term" value="C:periplasmic space"/>
    <property type="evidence" value="ECO:0007669"/>
    <property type="project" value="UniProtKB-SubCell"/>
</dbReference>
<proteinExistence type="inferred from homology"/>
<name>A0LAJ2_MAGMM</name>
<dbReference type="InterPro" id="IPR022867">
    <property type="entry name" value="MsrP"/>
</dbReference>
<feature type="binding site" evidence="5">
    <location>
        <begin position="83"/>
        <end position="84"/>
    </location>
    <ligand>
        <name>Mo-molybdopterin</name>
        <dbReference type="ChEBI" id="CHEBI:71302"/>
    </ligand>
</feature>
<dbReference type="PROSITE" id="PS51318">
    <property type="entry name" value="TAT"/>
    <property type="match status" value="1"/>
</dbReference>